<evidence type="ECO:0000313" key="2">
    <source>
        <dbReference type="Proteomes" id="UP001620626"/>
    </source>
</evidence>
<sequence>MVAKNICAIHLLTDVFRRLRQFVPSILNDCPSLRIVSFIFDDFFTEFPCDDSANASNGQSVAKWLFTVHSNNVPKLFKCWLNNDDGKWSSNIAAFKAACWSVVQLHETRANGQNGRRKRLDGKWITN</sequence>
<dbReference type="AlphaFoldDB" id="A0ABD2KIW8"/>
<gene>
    <name evidence="1" type="ORF">niasHT_027759</name>
</gene>
<name>A0ABD2KIW8_9BILA</name>
<proteinExistence type="predicted"/>
<keyword evidence="2" id="KW-1185">Reference proteome</keyword>
<reference evidence="1 2" key="1">
    <citation type="submission" date="2024-10" db="EMBL/GenBank/DDBJ databases">
        <authorList>
            <person name="Kim D."/>
        </authorList>
    </citation>
    <scope>NUCLEOTIDE SEQUENCE [LARGE SCALE GENOMIC DNA]</scope>
    <source>
        <strain evidence="1">BH-2024</strain>
    </source>
</reference>
<evidence type="ECO:0008006" key="3">
    <source>
        <dbReference type="Google" id="ProtNLM"/>
    </source>
</evidence>
<protein>
    <recommendedName>
        <fullName evidence="3">Transposase</fullName>
    </recommendedName>
</protein>
<dbReference type="EMBL" id="JBICBT010000748">
    <property type="protein sequence ID" value="KAL3102861.1"/>
    <property type="molecule type" value="Genomic_DNA"/>
</dbReference>
<evidence type="ECO:0000313" key="1">
    <source>
        <dbReference type="EMBL" id="KAL3102861.1"/>
    </source>
</evidence>
<comment type="caution">
    <text evidence="1">The sequence shown here is derived from an EMBL/GenBank/DDBJ whole genome shotgun (WGS) entry which is preliminary data.</text>
</comment>
<accession>A0ABD2KIW8</accession>
<organism evidence="1 2">
    <name type="scientific">Heterodera trifolii</name>
    <dbReference type="NCBI Taxonomy" id="157864"/>
    <lineage>
        <taxon>Eukaryota</taxon>
        <taxon>Metazoa</taxon>
        <taxon>Ecdysozoa</taxon>
        <taxon>Nematoda</taxon>
        <taxon>Chromadorea</taxon>
        <taxon>Rhabditida</taxon>
        <taxon>Tylenchina</taxon>
        <taxon>Tylenchomorpha</taxon>
        <taxon>Tylenchoidea</taxon>
        <taxon>Heteroderidae</taxon>
        <taxon>Heteroderinae</taxon>
        <taxon>Heterodera</taxon>
    </lineage>
</organism>
<dbReference type="Proteomes" id="UP001620626">
    <property type="component" value="Unassembled WGS sequence"/>
</dbReference>